<sequence>MDSNTNSTVPLLLDVFLFYNELDLLKARLEYLGPTVDYFVISEANIDFAGREKKFLLNSSVLAKLPFSEKIIYHQEMINLGSLPWLIKRMRYRKRKNRLLWKIQDAQRNSTLKPLTQFKPSDIVIFSDLDEFPSPAALLEGPDLLADPKAIQNLIAYSCDQTFFYYNLQNAAPEDQFYGSIFCNLATFRKLLPHKLRSIKDSLLHIANGGWHFSYFMDEEKILNKIKAVSDVENLSAYKNLSTAEIRNKIASKQDLYDRERILSDQEQYQIPQEVLSAIKKYLPYCS</sequence>
<organism evidence="1 2">
    <name type="scientific">Polynucleobacter paneuropaeus</name>
    <dbReference type="NCBI Taxonomy" id="2527775"/>
    <lineage>
        <taxon>Bacteria</taxon>
        <taxon>Pseudomonadati</taxon>
        <taxon>Pseudomonadota</taxon>
        <taxon>Betaproteobacteria</taxon>
        <taxon>Burkholderiales</taxon>
        <taxon>Burkholderiaceae</taxon>
        <taxon>Polynucleobacter</taxon>
    </lineage>
</organism>
<dbReference type="EMBL" id="JAANGI010000001">
    <property type="protein sequence ID" value="MBT8591766.1"/>
    <property type="molecule type" value="Genomic_DNA"/>
</dbReference>
<gene>
    <name evidence="1" type="ORF">G6693_07505</name>
</gene>
<evidence type="ECO:0000313" key="1">
    <source>
        <dbReference type="EMBL" id="MBT8591766.1"/>
    </source>
</evidence>
<comment type="caution">
    <text evidence="1">The sequence shown here is derived from an EMBL/GenBank/DDBJ whole genome shotgun (WGS) entry which is preliminary data.</text>
</comment>
<reference evidence="1" key="1">
    <citation type="journal article" date="2021" name="Genome Biol. Evol.">
        <title>Continental-Scale Gene Flow Prevents Allopatric Divergence of Pelagic Freshwater Bacteria.</title>
        <authorList>
            <person name="Hoetzinger M."/>
            <person name="Pitt A."/>
            <person name="Huemer A."/>
            <person name="Hahn M.W."/>
        </authorList>
    </citation>
    <scope>NUCLEOTIDE SEQUENCE</scope>
    <source>
        <strain evidence="1">AP-YLGG-20-G6</strain>
    </source>
</reference>
<dbReference type="Pfam" id="PF04724">
    <property type="entry name" value="Glyco_transf_17"/>
    <property type="match status" value="1"/>
</dbReference>
<dbReference type="AlphaFoldDB" id="A0AAE3CI17"/>
<protein>
    <recommendedName>
        <fullName evidence="3">Glycosyl transferase family 17</fullName>
    </recommendedName>
</protein>
<dbReference type="InterPro" id="IPR006813">
    <property type="entry name" value="Glyco_trans_17"/>
</dbReference>
<dbReference type="PANTHER" id="PTHR12224:SF0">
    <property type="entry name" value="BETA-1,4-MANNOSYL-GLYCOPROTEIN 4-BETA-N-ACETYLGLUCOSAMINYLTRANSFERASE"/>
    <property type="match status" value="1"/>
</dbReference>
<dbReference type="GO" id="GO:0016020">
    <property type="term" value="C:membrane"/>
    <property type="evidence" value="ECO:0007669"/>
    <property type="project" value="InterPro"/>
</dbReference>
<evidence type="ECO:0008006" key="3">
    <source>
        <dbReference type="Google" id="ProtNLM"/>
    </source>
</evidence>
<accession>A0AAE3CI17</accession>
<name>A0AAE3CI17_9BURK</name>
<dbReference type="RefSeq" id="WP_161951860.1">
    <property type="nucleotide sequence ID" value="NZ_CP049681.1"/>
</dbReference>
<dbReference type="Proteomes" id="UP000762271">
    <property type="component" value="Unassembled WGS sequence"/>
</dbReference>
<evidence type="ECO:0000313" key="2">
    <source>
        <dbReference type="Proteomes" id="UP000762271"/>
    </source>
</evidence>
<dbReference type="PANTHER" id="PTHR12224">
    <property type="entry name" value="BETA-1,4-MANNOSYL-GLYCOPROTEIN BETA-1,4-N-ACETYLGLUCOSAMINYL-TRANSFERASE"/>
    <property type="match status" value="1"/>
</dbReference>
<dbReference type="GO" id="GO:0006044">
    <property type="term" value="P:N-acetylglucosamine metabolic process"/>
    <property type="evidence" value="ECO:0007669"/>
    <property type="project" value="TreeGrafter"/>
</dbReference>
<proteinExistence type="predicted"/>
<dbReference type="GO" id="GO:0003830">
    <property type="term" value="F:beta-1,4-mannosylglycoprotein 4-beta-N-acetylglucosaminyltransferase activity"/>
    <property type="evidence" value="ECO:0007669"/>
    <property type="project" value="InterPro"/>
</dbReference>